<reference evidence="1" key="1">
    <citation type="submission" date="2017-03" db="EMBL/GenBank/DDBJ databases">
        <title>Characterization and molecular analysis of Staphylococcus epidermidis Y24 isolated from bovine mastitis milk in China.</title>
        <authorList>
            <person name="Tong C."/>
            <person name="Wu Z."/>
            <person name="Qiao D."/>
            <person name="Zhang L."/>
            <person name="Xue H."/>
            <person name="Zhao X."/>
        </authorList>
    </citation>
    <scope>NUCLEOTIDE SEQUENCE</scope>
    <source>
        <strain evidence="1">Y24</strain>
    </source>
</reference>
<dbReference type="RefSeq" id="WP_001791883.1">
    <property type="nucleotide sequence ID" value="NZ_CABGKA010000015.1"/>
</dbReference>
<dbReference type="EMBL" id="KY849363">
    <property type="protein sequence ID" value="ARI71492.1"/>
    <property type="molecule type" value="Genomic_DNA"/>
</dbReference>
<name>A0A1W5ZML9_STAEP</name>
<sequence length="45" mass="5162">MELKLLNKLDDDQLDLEFLQDNGLKGNVQGPMTLKEPLKSYIQKS</sequence>
<dbReference type="AlphaFoldDB" id="A0A1W5ZML9"/>
<evidence type="ECO:0000313" key="1">
    <source>
        <dbReference type="EMBL" id="ARI71492.1"/>
    </source>
</evidence>
<dbReference type="GeneID" id="66840976"/>
<protein>
    <submittedName>
        <fullName evidence="1">Uncharacterized protein</fullName>
    </submittedName>
</protein>
<proteinExistence type="predicted"/>
<organism evidence="1">
    <name type="scientific">Staphylococcus epidermidis</name>
    <dbReference type="NCBI Taxonomy" id="1282"/>
    <lineage>
        <taxon>Bacteria</taxon>
        <taxon>Bacillati</taxon>
        <taxon>Bacillota</taxon>
        <taxon>Bacilli</taxon>
        <taxon>Bacillales</taxon>
        <taxon>Staphylococcaceae</taxon>
        <taxon>Staphylococcus</taxon>
    </lineage>
</organism>
<accession>A0A1W5ZML9</accession>